<organism evidence="8 9">
    <name type="scientific">Zopfia rhizophila CBS 207.26</name>
    <dbReference type="NCBI Taxonomy" id="1314779"/>
    <lineage>
        <taxon>Eukaryota</taxon>
        <taxon>Fungi</taxon>
        <taxon>Dikarya</taxon>
        <taxon>Ascomycota</taxon>
        <taxon>Pezizomycotina</taxon>
        <taxon>Dothideomycetes</taxon>
        <taxon>Dothideomycetes incertae sedis</taxon>
        <taxon>Zopfiaceae</taxon>
        <taxon>Zopfia</taxon>
    </lineage>
</organism>
<evidence type="ECO:0000313" key="8">
    <source>
        <dbReference type="EMBL" id="KAF2186225.1"/>
    </source>
</evidence>
<dbReference type="EMBL" id="ML994630">
    <property type="protein sequence ID" value="KAF2186225.1"/>
    <property type="molecule type" value="Genomic_DNA"/>
</dbReference>
<feature type="transmembrane region" description="Helical" evidence="6">
    <location>
        <begin position="155"/>
        <end position="180"/>
    </location>
</feature>
<evidence type="ECO:0000256" key="1">
    <source>
        <dbReference type="ARBA" id="ARBA00004141"/>
    </source>
</evidence>
<feature type="transmembrane region" description="Helical" evidence="6">
    <location>
        <begin position="200"/>
        <end position="221"/>
    </location>
</feature>
<name>A0A6A6E5G3_9PEZI</name>
<sequence length="368" mass="41907">MNVIIRNVGPQAGMEAILNQPVGHPPEGVTPNLVHPPNKATLAYSVVITSFFSVTIFTWIRILVKWYIVRKLHLEDYLLPFAWAATIGHLVPAFIVYDFAPIIHTWDLTMRDFSKLLLYFRIAAIFYNISVLLIKLAMLIQVFRIFVPRGSRSKTFWVVQTLIYTNIFFYVSCIFTQIFTCHPIQKAWKPWIREGSCLNFQATAMATAVFNLVSDLSILFLTQKVILEIQLTKKERIRLTVVFCAGLIPCAFSSLCLYYNKLEMHSTDIVYDSSLMGLACYAEIASGMFVLFLPVLPKFFSFIKENPMFPSPRHGSRTEIMETTDKRGRSWNHISYSEAGTRVEIEKVETKKGELGMHTRSGSGGDCG</sequence>
<evidence type="ECO:0000256" key="3">
    <source>
        <dbReference type="ARBA" id="ARBA00022989"/>
    </source>
</evidence>
<feature type="transmembrane region" description="Helical" evidence="6">
    <location>
        <begin position="76"/>
        <end position="97"/>
    </location>
</feature>
<dbReference type="PANTHER" id="PTHR33048">
    <property type="entry name" value="PTH11-LIKE INTEGRAL MEMBRANE PROTEIN (AFU_ORTHOLOGUE AFUA_5G11245)"/>
    <property type="match status" value="1"/>
</dbReference>
<reference evidence="8" key="1">
    <citation type="journal article" date="2020" name="Stud. Mycol.">
        <title>101 Dothideomycetes genomes: a test case for predicting lifestyles and emergence of pathogens.</title>
        <authorList>
            <person name="Haridas S."/>
            <person name="Albert R."/>
            <person name="Binder M."/>
            <person name="Bloem J."/>
            <person name="Labutti K."/>
            <person name="Salamov A."/>
            <person name="Andreopoulos B."/>
            <person name="Baker S."/>
            <person name="Barry K."/>
            <person name="Bills G."/>
            <person name="Bluhm B."/>
            <person name="Cannon C."/>
            <person name="Castanera R."/>
            <person name="Culley D."/>
            <person name="Daum C."/>
            <person name="Ezra D."/>
            <person name="Gonzalez J."/>
            <person name="Henrissat B."/>
            <person name="Kuo A."/>
            <person name="Liang C."/>
            <person name="Lipzen A."/>
            <person name="Lutzoni F."/>
            <person name="Magnuson J."/>
            <person name="Mondo S."/>
            <person name="Nolan M."/>
            <person name="Ohm R."/>
            <person name="Pangilinan J."/>
            <person name="Park H.-J."/>
            <person name="Ramirez L."/>
            <person name="Alfaro M."/>
            <person name="Sun H."/>
            <person name="Tritt A."/>
            <person name="Yoshinaga Y."/>
            <person name="Zwiers L.-H."/>
            <person name="Turgeon B."/>
            <person name="Goodwin S."/>
            <person name="Spatafora J."/>
            <person name="Crous P."/>
            <person name="Grigoriev I."/>
        </authorList>
    </citation>
    <scope>NUCLEOTIDE SEQUENCE</scope>
    <source>
        <strain evidence="8">CBS 207.26</strain>
    </source>
</reference>
<gene>
    <name evidence="8" type="ORF">K469DRAFT_573671</name>
</gene>
<proteinExistence type="inferred from homology"/>
<dbReference type="PANTHER" id="PTHR33048:SF47">
    <property type="entry name" value="INTEGRAL MEMBRANE PROTEIN-RELATED"/>
    <property type="match status" value="1"/>
</dbReference>
<evidence type="ECO:0000256" key="6">
    <source>
        <dbReference type="SAM" id="Phobius"/>
    </source>
</evidence>
<evidence type="ECO:0000259" key="7">
    <source>
        <dbReference type="Pfam" id="PF20684"/>
    </source>
</evidence>
<keyword evidence="2 6" id="KW-0812">Transmembrane</keyword>
<feature type="domain" description="Rhodopsin" evidence="7">
    <location>
        <begin position="60"/>
        <end position="300"/>
    </location>
</feature>
<keyword evidence="3 6" id="KW-1133">Transmembrane helix</keyword>
<comment type="similarity">
    <text evidence="5">Belongs to the SAT4 family.</text>
</comment>
<feature type="transmembrane region" description="Helical" evidence="6">
    <location>
        <begin position="241"/>
        <end position="260"/>
    </location>
</feature>
<keyword evidence="4 6" id="KW-0472">Membrane</keyword>
<keyword evidence="9" id="KW-1185">Reference proteome</keyword>
<dbReference type="InterPro" id="IPR052337">
    <property type="entry name" value="SAT4-like"/>
</dbReference>
<dbReference type="OrthoDB" id="4682787at2759"/>
<feature type="transmembrane region" description="Helical" evidence="6">
    <location>
        <begin position="117"/>
        <end position="143"/>
    </location>
</feature>
<accession>A0A6A6E5G3</accession>
<evidence type="ECO:0000256" key="5">
    <source>
        <dbReference type="ARBA" id="ARBA00038359"/>
    </source>
</evidence>
<dbReference type="InterPro" id="IPR049326">
    <property type="entry name" value="Rhodopsin_dom_fungi"/>
</dbReference>
<dbReference type="AlphaFoldDB" id="A0A6A6E5G3"/>
<dbReference type="Pfam" id="PF20684">
    <property type="entry name" value="Fung_rhodopsin"/>
    <property type="match status" value="1"/>
</dbReference>
<evidence type="ECO:0000313" key="9">
    <source>
        <dbReference type="Proteomes" id="UP000800200"/>
    </source>
</evidence>
<evidence type="ECO:0000256" key="2">
    <source>
        <dbReference type="ARBA" id="ARBA00022692"/>
    </source>
</evidence>
<protein>
    <recommendedName>
        <fullName evidence="7">Rhodopsin domain-containing protein</fullName>
    </recommendedName>
</protein>
<dbReference type="Proteomes" id="UP000800200">
    <property type="component" value="Unassembled WGS sequence"/>
</dbReference>
<feature type="transmembrane region" description="Helical" evidence="6">
    <location>
        <begin position="42"/>
        <end position="64"/>
    </location>
</feature>
<dbReference type="GO" id="GO:0016020">
    <property type="term" value="C:membrane"/>
    <property type="evidence" value="ECO:0007669"/>
    <property type="project" value="UniProtKB-SubCell"/>
</dbReference>
<feature type="transmembrane region" description="Helical" evidence="6">
    <location>
        <begin position="275"/>
        <end position="296"/>
    </location>
</feature>
<evidence type="ECO:0000256" key="4">
    <source>
        <dbReference type="ARBA" id="ARBA00023136"/>
    </source>
</evidence>
<comment type="subcellular location">
    <subcellularLocation>
        <location evidence="1">Membrane</location>
        <topology evidence="1">Multi-pass membrane protein</topology>
    </subcellularLocation>
</comment>